<accession>A0A0D2KA29</accession>
<keyword evidence="2" id="KW-1185">Reference proteome</keyword>
<gene>
    <name evidence="1" type="ORF">Z520_04637</name>
</gene>
<dbReference type="EMBL" id="KN848068">
    <property type="protein sequence ID" value="KIX99999.1"/>
    <property type="molecule type" value="Genomic_DNA"/>
</dbReference>
<evidence type="ECO:0000313" key="1">
    <source>
        <dbReference type="EMBL" id="KIX99999.1"/>
    </source>
</evidence>
<proteinExistence type="predicted"/>
<dbReference type="VEuPathDB" id="FungiDB:Z520_04637"/>
<protein>
    <submittedName>
        <fullName evidence="1">Uncharacterized protein</fullName>
    </submittedName>
</protein>
<evidence type="ECO:0000313" key="2">
    <source>
        <dbReference type="Proteomes" id="UP000053411"/>
    </source>
</evidence>
<dbReference type="AlphaFoldDB" id="A0A0D2KA29"/>
<dbReference type="RefSeq" id="XP_016634122.1">
    <property type="nucleotide sequence ID" value="XM_016775142.1"/>
</dbReference>
<name>A0A0D2KA29_9EURO</name>
<organism evidence="1 2">
    <name type="scientific">Fonsecaea multimorphosa CBS 102226</name>
    <dbReference type="NCBI Taxonomy" id="1442371"/>
    <lineage>
        <taxon>Eukaryota</taxon>
        <taxon>Fungi</taxon>
        <taxon>Dikarya</taxon>
        <taxon>Ascomycota</taxon>
        <taxon>Pezizomycotina</taxon>
        <taxon>Eurotiomycetes</taxon>
        <taxon>Chaetothyriomycetidae</taxon>
        <taxon>Chaetothyriales</taxon>
        <taxon>Herpotrichiellaceae</taxon>
        <taxon>Fonsecaea</taxon>
    </lineage>
</organism>
<reference evidence="1 2" key="1">
    <citation type="submission" date="2015-01" db="EMBL/GenBank/DDBJ databases">
        <title>The Genome Sequence of Fonsecaea multimorphosa CBS 102226.</title>
        <authorList>
            <consortium name="The Broad Institute Genomics Platform"/>
            <person name="Cuomo C."/>
            <person name="de Hoog S."/>
            <person name="Gorbushina A."/>
            <person name="Stielow B."/>
            <person name="Teixiera M."/>
            <person name="Abouelleil A."/>
            <person name="Chapman S.B."/>
            <person name="Priest M."/>
            <person name="Young S.K."/>
            <person name="Wortman J."/>
            <person name="Nusbaum C."/>
            <person name="Birren B."/>
        </authorList>
    </citation>
    <scope>NUCLEOTIDE SEQUENCE [LARGE SCALE GENOMIC DNA]</scope>
    <source>
        <strain evidence="1 2">CBS 102226</strain>
    </source>
</reference>
<dbReference type="GeneID" id="27710383"/>
<dbReference type="Proteomes" id="UP000053411">
    <property type="component" value="Unassembled WGS sequence"/>
</dbReference>
<sequence>MAFLHYSRPIPDIERTLLNIEVKRRNFVWSTSNTGIFALDPKKRDTDVQHLVEVIGNALNTQLTNPRILGVNADHPYYVGDSPLVLICLIVGGQPGNHKTTWSDGARTFEFVEGAVFRCENGKIQAEVGSSSSFLCLTPSA</sequence>